<feature type="region of interest" description="Disordered" evidence="1">
    <location>
        <begin position="1"/>
        <end position="34"/>
    </location>
</feature>
<accession>A0A517SVW2</accession>
<dbReference type="EMBL" id="CP036272">
    <property type="protein sequence ID" value="QDT60272.1"/>
    <property type="molecule type" value="Genomic_DNA"/>
</dbReference>
<evidence type="ECO:0000313" key="2">
    <source>
        <dbReference type="EMBL" id="QDT60272.1"/>
    </source>
</evidence>
<evidence type="ECO:0000313" key="3">
    <source>
        <dbReference type="Proteomes" id="UP000315003"/>
    </source>
</evidence>
<reference evidence="2 3" key="1">
    <citation type="submission" date="2019-02" db="EMBL/GenBank/DDBJ databases">
        <title>Deep-cultivation of Planctomycetes and their phenomic and genomic characterization uncovers novel biology.</title>
        <authorList>
            <person name="Wiegand S."/>
            <person name="Jogler M."/>
            <person name="Boedeker C."/>
            <person name="Pinto D."/>
            <person name="Vollmers J."/>
            <person name="Rivas-Marin E."/>
            <person name="Kohn T."/>
            <person name="Peeters S.H."/>
            <person name="Heuer A."/>
            <person name="Rast P."/>
            <person name="Oberbeckmann S."/>
            <person name="Bunk B."/>
            <person name="Jeske O."/>
            <person name="Meyerdierks A."/>
            <person name="Storesund J.E."/>
            <person name="Kallscheuer N."/>
            <person name="Luecker S."/>
            <person name="Lage O.M."/>
            <person name="Pohl T."/>
            <person name="Merkel B.J."/>
            <person name="Hornburger P."/>
            <person name="Mueller R.-W."/>
            <person name="Bruemmer F."/>
            <person name="Labrenz M."/>
            <person name="Spormann A.M."/>
            <person name="Op den Camp H."/>
            <person name="Overmann J."/>
            <person name="Amann R."/>
            <person name="Jetten M.S.M."/>
            <person name="Mascher T."/>
            <person name="Medema M.H."/>
            <person name="Devos D.P."/>
            <person name="Kaster A.-K."/>
            <person name="Ovreas L."/>
            <person name="Rohde M."/>
            <person name="Galperin M.Y."/>
            <person name="Jogler C."/>
        </authorList>
    </citation>
    <scope>NUCLEOTIDE SEQUENCE [LARGE SCALE GENOMIC DNA]</scope>
    <source>
        <strain evidence="2 3">SV_7m_r</strain>
    </source>
</reference>
<feature type="compositionally biased region" description="Polar residues" evidence="1">
    <location>
        <begin position="18"/>
        <end position="33"/>
    </location>
</feature>
<protein>
    <submittedName>
        <fullName evidence="2">Uncharacterized protein</fullName>
    </submittedName>
</protein>
<sequence>MARTFIATDGQYRRPTEPTHSGHQRPSTETQPMTRRFLTAVCTLAVAVCLTGMPGCKNGGPTDADKSGSTEQEGHQEEGHAEHTHEYATLAEALPELESMKTQLGDAIAAKDGKLADDVIHHMAAVIHGGYEMSDKLAEAEGEATKDALDKFREAFDELHSLAHDGKPMEDIQAAWDKAKQPAEEAFAELKKLAESSDKKDGPAAE</sequence>
<organism evidence="2 3">
    <name type="scientific">Stieleria bergensis</name>
    <dbReference type="NCBI Taxonomy" id="2528025"/>
    <lineage>
        <taxon>Bacteria</taxon>
        <taxon>Pseudomonadati</taxon>
        <taxon>Planctomycetota</taxon>
        <taxon>Planctomycetia</taxon>
        <taxon>Pirellulales</taxon>
        <taxon>Pirellulaceae</taxon>
        <taxon>Stieleria</taxon>
    </lineage>
</organism>
<name>A0A517SVW2_9BACT</name>
<feature type="region of interest" description="Disordered" evidence="1">
    <location>
        <begin position="55"/>
        <end position="84"/>
    </location>
</feature>
<evidence type="ECO:0000256" key="1">
    <source>
        <dbReference type="SAM" id="MobiDB-lite"/>
    </source>
</evidence>
<gene>
    <name evidence="2" type="ORF">SV7mr_27920</name>
</gene>
<keyword evidence="3" id="KW-1185">Reference proteome</keyword>
<dbReference type="AlphaFoldDB" id="A0A517SVW2"/>
<proteinExistence type="predicted"/>
<feature type="compositionally biased region" description="Basic and acidic residues" evidence="1">
    <location>
        <begin position="63"/>
        <end position="84"/>
    </location>
</feature>
<dbReference type="Proteomes" id="UP000315003">
    <property type="component" value="Chromosome"/>
</dbReference>